<dbReference type="SUPFAM" id="SSF52402">
    <property type="entry name" value="Adenine nucleotide alpha hydrolases-like"/>
    <property type="match status" value="1"/>
</dbReference>
<organism evidence="8 9">
    <name type="scientific">Acetobacter ascendens</name>
    <dbReference type="NCBI Taxonomy" id="481146"/>
    <lineage>
        <taxon>Bacteria</taxon>
        <taxon>Pseudomonadati</taxon>
        <taxon>Pseudomonadota</taxon>
        <taxon>Alphaproteobacteria</taxon>
        <taxon>Acetobacterales</taxon>
        <taxon>Acetobacteraceae</taxon>
        <taxon>Acetobacter</taxon>
    </lineage>
</organism>
<evidence type="ECO:0000256" key="3">
    <source>
        <dbReference type="ARBA" id="ARBA00022741"/>
    </source>
</evidence>
<keyword evidence="3 6" id="KW-0547">Nucleotide-binding</keyword>
<dbReference type="CDD" id="cd01992">
    <property type="entry name" value="TilS_N"/>
    <property type="match status" value="1"/>
</dbReference>
<protein>
    <recommendedName>
        <fullName evidence="6">tRNA(Ile)-lysidine synthase</fullName>
        <ecNumber evidence="6">6.3.4.19</ecNumber>
    </recommendedName>
    <alternativeName>
        <fullName evidence="6">tRNA(Ile)-2-lysyl-cytidine synthase</fullName>
    </alternativeName>
    <alternativeName>
        <fullName evidence="6">tRNA(Ile)-lysidine synthetase</fullName>
    </alternativeName>
</protein>
<dbReference type="HAMAP" id="MF_01161">
    <property type="entry name" value="tRNA_Ile_lys_synt"/>
    <property type="match status" value="1"/>
</dbReference>
<comment type="similarity">
    <text evidence="6">Belongs to the tRNA(Ile)-lysidine synthase family.</text>
</comment>
<evidence type="ECO:0000256" key="1">
    <source>
        <dbReference type="ARBA" id="ARBA00022598"/>
    </source>
</evidence>
<dbReference type="InterPro" id="IPR011063">
    <property type="entry name" value="TilS/TtcA_N"/>
</dbReference>
<dbReference type="AlphaFoldDB" id="A0A1D8QYE2"/>
<comment type="subcellular location">
    <subcellularLocation>
        <location evidence="6">Cytoplasm</location>
    </subcellularLocation>
</comment>
<dbReference type="PANTHER" id="PTHR43033">
    <property type="entry name" value="TRNA(ILE)-LYSIDINE SYNTHASE-RELATED"/>
    <property type="match status" value="1"/>
</dbReference>
<reference evidence="9" key="1">
    <citation type="submission" date="2016-04" db="EMBL/GenBank/DDBJ databases">
        <authorList>
            <person name="Jeon C.O."/>
            <person name="Cho G.Y."/>
            <person name="Jeong H.I."/>
            <person name="Kim K.H."/>
        </authorList>
    </citation>
    <scope>NUCLEOTIDE SEQUENCE [LARGE SCALE GENOMIC DNA]</scope>
    <source>
        <strain evidence="9">LMG 1590</strain>
    </source>
</reference>
<dbReference type="NCBIfam" id="TIGR02432">
    <property type="entry name" value="lysidine_TilS_N"/>
    <property type="match status" value="1"/>
</dbReference>
<evidence type="ECO:0000313" key="8">
    <source>
        <dbReference type="EMBL" id="AOW47356.1"/>
    </source>
</evidence>
<dbReference type="GO" id="GO:0005737">
    <property type="term" value="C:cytoplasm"/>
    <property type="evidence" value="ECO:0007669"/>
    <property type="project" value="UniProtKB-SubCell"/>
</dbReference>
<keyword evidence="9" id="KW-1185">Reference proteome</keyword>
<sequence>MVSEKVSAPVFFGRDVFSDQPVSLACFAQCMAQLGPFFPDQSDYPPIAMAVSGGGDSLCLAWLASFWRKNLLALVVDHGLRPESGQEAQQTIARLQAMNIPAQLLVLTDLKKGSAMAHRAREARYARLIAACQEYGCTDLLLGHQADDLAETVWMRQNSSSGPEGLAGMGWITVRPDIRLIRPLLGFSRLALRNTLRQACVEWVDDPSNQDQRAERVRLRLRFLLQENDQRAHFWKLGMQSGQLRMCKERERAAQLAQHAVMCPEGWAMLGSELPDVDVLAALIRSVGGAEYPPAQSAVVRLKDMATEATLAGTRFIYHKQQWMLMREEAAMAPAQQAENGTVWDNRFVLYLPVSVQKEGLMIAGAGYGLARKIRNGQQAKFCAVLPALWRAGKRVAVPHLGWVAENEPDLHGAEFIFRPTVSVSSSNVYGAIAQDS</sequence>
<evidence type="ECO:0000313" key="9">
    <source>
        <dbReference type="Proteomes" id="UP000175973"/>
    </source>
</evidence>
<dbReference type="Gene3D" id="3.40.50.620">
    <property type="entry name" value="HUPs"/>
    <property type="match status" value="1"/>
</dbReference>
<accession>A0A1D8QYE2</accession>
<proteinExistence type="inferred from homology"/>
<keyword evidence="4 6" id="KW-0067">ATP-binding</keyword>
<dbReference type="EC" id="6.3.4.19" evidence="6"/>
<evidence type="ECO:0000259" key="7">
    <source>
        <dbReference type="Pfam" id="PF01171"/>
    </source>
</evidence>
<gene>
    <name evidence="6" type="primary">tilS</name>
    <name evidence="8" type="ORF">A4S02_11895</name>
</gene>
<dbReference type="InterPro" id="IPR012795">
    <property type="entry name" value="tRNA_Ile_lys_synt_N"/>
</dbReference>
<name>A0A1D8QYE2_9PROT</name>
<comment type="catalytic activity">
    <reaction evidence="5 6">
        <text>cytidine(34) in tRNA(Ile2) + L-lysine + ATP = lysidine(34) in tRNA(Ile2) + AMP + diphosphate + H(+)</text>
        <dbReference type="Rhea" id="RHEA:43744"/>
        <dbReference type="Rhea" id="RHEA-COMP:10625"/>
        <dbReference type="Rhea" id="RHEA-COMP:10670"/>
        <dbReference type="ChEBI" id="CHEBI:15378"/>
        <dbReference type="ChEBI" id="CHEBI:30616"/>
        <dbReference type="ChEBI" id="CHEBI:32551"/>
        <dbReference type="ChEBI" id="CHEBI:33019"/>
        <dbReference type="ChEBI" id="CHEBI:82748"/>
        <dbReference type="ChEBI" id="CHEBI:83665"/>
        <dbReference type="ChEBI" id="CHEBI:456215"/>
        <dbReference type="EC" id="6.3.4.19"/>
    </reaction>
</comment>
<feature type="binding site" evidence="6">
    <location>
        <begin position="52"/>
        <end position="57"/>
    </location>
    <ligand>
        <name>ATP</name>
        <dbReference type="ChEBI" id="CHEBI:30616"/>
    </ligand>
</feature>
<keyword evidence="1 6" id="KW-0436">Ligase</keyword>
<comment type="domain">
    <text evidence="6">The N-terminal region contains the highly conserved SGGXDS motif, predicted to be a P-loop motif involved in ATP binding.</text>
</comment>
<evidence type="ECO:0000256" key="6">
    <source>
        <dbReference type="HAMAP-Rule" id="MF_01161"/>
    </source>
</evidence>
<dbReference type="InterPro" id="IPR014729">
    <property type="entry name" value="Rossmann-like_a/b/a_fold"/>
</dbReference>
<feature type="domain" description="tRNA(Ile)-lysidine/2-thiocytidine synthase N-terminal" evidence="7">
    <location>
        <begin position="47"/>
        <end position="220"/>
    </location>
</feature>
<dbReference type="InterPro" id="IPR012094">
    <property type="entry name" value="tRNA_Ile_lys_synt"/>
</dbReference>
<dbReference type="Proteomes" id="UP000175973">
    <property type="component" value="Chromosome"/>
</dbReference>
<evidence type="ECO:0000256" key="5">
    <source>
        <dbReference type="ARBA" id="ARBA00048539"/>
    </source>
</evidence>
<keyword evidence="6" id="KW-0963">Cytoplasm</keyword>
<dbReference type="RefSeq" id="WP_070323899.1">
    <property type="nucleotide sequence ID" value="NZ_CP015164.1"/>
</dbReference>
<dbReference type="GO" id="GO:0032267">
    <property type="term" value="F:tRNA(Ile)-lysidine synthase activity"/>
    <property type="evidence" value="ECO:0007669"/>
    <property type="project" value="UniProtKB-EC"/>
</dbReference>
<evidence type="ECO:0000256" key="4">
    <source>
        <dbReference type="ARBA" id="ARBA00022840"/>
    </source>
</evidence>
<dbReference type="GO" id="GO:0005524">
    <property type="term" value="F:ATP binding"/>
    <property type="evidence" value="ECO:0007669"/>
    <property type="project" value="UniProtKB-UniRule"/>
</dbReference>
<dbReference type="GO" id="GO:0006400">
    <property type="term" value="P:tRNA modification"/>
    <property type="evidence" value="ECO:0007669"/>
    <property type="project" value="UniProtKB-UniRule"/>
</dbReference>
<comment type="function">
    <text evidence="6">Ligates lysine onto the cytidine present at position 34 of the AUA codon-specific tRNA(Ile) that contains the anticodon CAU, in an ATP-dependent manner. Cytidine is converted to lysidine, thus changing the amino acid specificity of the tRNA from methionine to isoleucine.</text>
</comment>
<dbReference type="EMBL" id="CP015164">
    <property type="protein sequence ID" value="AOW47356.1"/>
    <property type="molecule type" value="Genomic_DNA"/>
</dbReference>
<evidence type="ECO:0000256" key="2">
    <source>
        <dbReference type="ARBA" id="ARBA00022694"/>
    </source>
</evidence>
<dbReference type="PANTHER" id="PTHR43033:SF5">
    <property type="entry name" value="TRNA(ILE)-LYSIDINE SYNTHETASE"/>
    <property type="match status" value="1"/>
</dbReference>
<dbReference type="Pfam" id="PF01171">
    <property type="entry name" value="ATP_bind_3"/>
    <property type="match status" value="1"/>
</dbReference>
<dbReference type="KEGG" id="aasc:A4S02_11895"/>
<keyword evidence="2 6" id="KW-0819">tRNA processing</keyword>